<dbReference type="GO" id="GO:0003755">
    <property type="term" value="F:peptidyl-prolyl cis-trans isomerase activity"/>
    <property type="evidence" value="ECO:0007669"/>
    <property type="project" value="UniProtKB-KW"/>
</dbReference>
<evidence type="ECO:0000256" key="1">
    <source>
        <dbReference type="ARBA" id="ARBA00000971"/>
    </source>
</evidence>
<evidence type="ECO:0000256" key="5">
    <source>
        <dbReference type="PROSITE-ProRule" id="PRU00278"/>
    </source>
</evidence>
<dbReference type="PROSITE" id="PS50198">
    <property type="entry name" value="PPIC_PPIASE_2"/>
    <property type="match status" value="1"/>
</dbReference>
<reference evidence="8 10" key="1">
    <citation type="submission" date="2022-11" db="EMBL/GenBank/DDBJ databases">
        <title>Complete Genome Sequences of three Polynucleobacter sp. Subcluster PnecC Strains KF022, KF023, and KF032 Isolated from a Shallow Eutrophic Lake in Japan.</title>
        <authorList>
            <person name="Ogata Y."/>
            <person name="Watanabe K."/>
            <person name="Takemine S."/>
            <person name="Shindo C."/>
            <person name="Kurokawa R."/>
            <person name="Suda W."/>
        </authorList>
    </citation>
    <scope>NUCLEOTIDE SEQUENCE</scope>
    <source>
        <strain evidence="8">KF023</strain>
        <strain evidence="9 10">KF032</strain>
    </source>
</reference>
<keyword evidence="10" id="KW-1185">Reference proteome</keyword>
<dbReference type="SUPFAM" id="SSF54534">
    <property type="entry name" value="FKBP-like"/>
    <property type="match status" value="1"/>
</dbReference>
<dbReference type="Proteomes" id="UP001211204">
    <property type="component" value="Chromosome"/>
</dbReference>
<dbReference type="AlphaFoldDB" id="A0A9C7CPG4"/>
<keyword evidence="5 8" id="KW-0413">Isomerase</keyword>
<accession>A0A9C7CPG4</accession>
<comment type="catalytic activity">
    <reaction evidence="1">
        <text>[protein]-peptidylproline (omega=180) = [protein]-peptidylproline (omega=0)</text>
        <dbReference type="Rhea" id="RHEA:16237"/>
        <dbReference type="Rhea" id="RHEA-COMP:10747"/>
        <dbReference type="Rhea" id="RHEA-COMP:10748"/>
        <dbReference type="ChEBI" id="CHEBI:83833"/>
        <dbReference type="ChEBI" id="CHEBI:83834"/>
        <dbReference type="EC" id="5.2.1.8"/>
    </reaction>
</comment>
<evidence type="ECO:0000256" key="3">
    <source>
        <dbReference type="ARBA" id="ARBA00013194"/>
    </source>
</evidence>
<dbReference type="Proteomes" id="UP001211097">
    <property type="component" value="Chromosome"/>
</dbReference>
<evidence type="ECO:0000313" key="9">
    <source>
        <dbReference type="EMBL" id="BDT78502.1"/>
    </source>
</evidence>
<dbReference type="Gene3D" id="1.10.4030.10">
    <property type="entry name" value="Porin chaperone SurA, peptide-binding domain"/>
    <property type="match status" value="1"/>
</dbReference>
<dbReference type="KEGG" id="pyt:PKF023_04270"/>
<name>A0A9C7CPG4_9BURK</name>
<feature type="chain" id="PRO_5044698111" description="peptidylprolyl isomerase" evidence="6">
    <location>
        <begin position="32"/>
        <end position="281"/>
    </location>
</feature>
<sequence>MNPFSSAFNPIVVRFIAAGILASAFVGSAFAQQSGLPINVAASVNGALITNDMVEQGIRAAISQGQKESPQLRSAVIEKFVEVLLLSQQAEKDGLANSEKANTQLAMIRQNYLADLELSTYMAQNPITDADVQAEYNREIASLGPQGMIVEYKVSDIAVATEADAQAALARIKKGESFDKVAKSVSLAPNKVQGGAVGWIQPGQVAPQLASVLVTLAKGQVSPVPIQMQQGWYLIKLEDKKSSKPPSFEQAKPAIRAGMTQRKQFEFLSQLAKDAKIIVQQ</sequence>
<keyword evidence="4 5" id="KW-0697">Rotamase</keyword>
<dbReference type="EC" id="5.2.1.8" evidence="3"/>
<evidence type="ECO:0000313" key="8">
    <source>
        <dbReference type="EMBL" id="BDT76624.1"/>
    </source>
</evidence>
<dbReference type="InterPro" id="IPR050245">
    <property type="entry name" value="PrsA_foldase"/>
</dbReference>
<dbReference type="EMBL" id="AP026974">
    <property type="protein sequence ID" value="BDT78502.1"/>
    <property type="molecule type" value="Genomic_DNA"/>
</dbReference>
<dbReference type="Pfam" id="PF13145">
    <property type="entry name" value="Rotamase_2"/>
    <property type="match status" value="1"/>
</dbReference>
<dbReference type="Gene3D" id="3.10.50.40">
    <property type="match status" value="1"/>
</dbReference>
<keyword evidence="6" id="KW-0732">Signal</keyword>
<feature type="signal peptide" evidence="6">
    <location>
        <begin position="1"/>
        <end position="31"/>
    </location>
</feature>
<protein>
    <recommendedName>
        <fullName evidence="3">peptidylprolyl isomerase</fullName>
        <ecNumber evidence="3">5.2.1.8</ecNumber>
    </recommendedName>
</protein>
<organism evidence="8">
    <name type="scientific">Polynucleobacter yangtzensis</name>
    <dbReference type="NCBI Taxonomy" id="1743159"/>
    <lineage>
        <taxon>Bacteria</taxon>
        <taxon>Pseudomonadati</taxon>
        <taxon>Pseudomonadota</taxon>
        <taxon>Betaproteobacteria</taxon>
        <taxon>Burkholderiales</taxon>
        <taxon>Burkholderiaceae</taxon>
        <taxon>Polynucleobacter</taxon>
    </lineage>
</organism>
<feature type="domain" description="PpiC" evidence="7">
    <location>
        <begin position="149"/>
        <end position="239"/>
    </location>
</feature>
<proteinExistence type="inferred from homology"/>
<evidence type="ECO:0000259" key="7">
    <source>
        <dbReference type="PROSITE" id="PS50198"/>
    </source>
</evidence>
<dbReference type="RefSeq" id="WP_281743027.1">
    <property type="nucleotide sequence ID" value="NZ_AP026973.1"/>
</dbReference>
<evidence type="ECO:0000256" key="2">
    <source>
        <dbReference type="ARBA" id="ARBA00007656"/>
    </source>
</evidence>
<dbReference type="SUPFAM" id="SSF109998">
    <property type="entry name" value="Triger factor/SurA peptide-binding domain-like"/>
    <property type="match status" value="1"/>
</dbReference>
<dbReference type="EMBL" id="AP026973">
    <property type="protein sequence ID" value="BDT76624.1"/>
    <property type="molecule type" value="Genomic_DNA"/>
</dbReference>
<dbReference type="InterPro" id="IPR027304">
    <property type="entry name" value="Trigger_fact/SurA_dom_sf"/>
</dbReference>
<dbReference type="PANTHER" id="PTHR47245:SF2">
    <property type="entry name" value="PEPTIDYL-PROLYL CIS-TRANS ISOMERASE HP_0175-RELATED"/>
    <property type="match status" value="1"/>
</dbReference>
<dbReference type="InterPro" id="IPR046357">
    <property type="entry name" value="PPIase_dom_sf"/>
</dbReference>
<gene>
    <name evidence="8" type="ORF">PKF023_04270</name>
    <name evidence="9" type="ORF">PKF032_03900</name>
</gene>
<comment type="similarity">
    <text evidence="2">Belongs to the PpiC/parvulin rotamase family.</text>
</comment>
<dbReference type="PANTHER" id="PTHR47245">
    <property type="entry name" value="PEPTIDYLPROLYL ISOMERASE"/>
    <property type="match status" value="1"/>
</dbReference>
<evidence type="ECO:0000256" key="4">
    <source>
        <dbReference type="ARBA" id="ARBA00023110"/>
    </source>
</evidence>
<evidence type="ECO:0000256" key="6">
    <source>
        <dbReference type="SAM" id="SignalP"/>
    </source>
</evidence>
<dbReference type="InterPro" id="IPR000297">
    <property type="entry name" value="PPIase_PpiC"/>
</dbReference>
<evidence type="ECO:0000313" key="10">
    <source>
        <dbReference type="Proteomes" id="UP001211204"/>
    </source>
</evidence>